<name>A0AAV4M9V4_CAEEX</name>
<comment type="caution">
    <text evidence="1">The sequence shown here is derived from an EMBL/GenBank/DDBJ whole genome shotgun (WGS) entry which is preliminary data.</text>
</comment>
<dbReference type="Proteomes" id="UP001054945">
    <property type="component" value="Unassembled WGS sequence"/>
</dbReference>
<dbReference type="EMBL" id="BPLR01002020">
    <property type="protein sequence ID" value="GIX69166.1"/>
    <property type="molecule type" value="Genomic_DNA"/>
</dbReference>
<protein>
    <submittedName>
        <fullName evidence="1">Uncharacterized protein</fullName>
    </submittedName>
</protein>
<organism evidence="1 2">
    <name type="scientific">Caerostris extrusa</name>
    <name type="common">Bark spider</name>
    <name type="synonym">Caerostris bankana</name>
    <dbReference type="NCBI Taxonomy" id="172846"/>
    <lineage>
        <taxon>Eukaryota</taxon>
        <taxon>Metazoa</taxon>
        <taxon>Ecdysozoa</taxon>
        <taxon>Arthropoda</taxon>
        <taxon>Chelicerata</taxon>
        <taxon>Arachnida</taxon>
        <taxon>Araneae</taxon>
        <taxon>Araneomorphae</taxon>
        <taxon>Entelegynae</taxon>
        <taxon>Araneoidea</taxon>
        <taxon>Araneidae</taxon>
        <taxon>Caerostris</taxon>
    </lineage>
</organism>
<keyword evidence="2" id="KW-1185">Reference proteome</keyword>
<evidence type="ECO:0000313" key="1">
    <source>
        <dbReference type="EMBL" id="GIX69166.1"/>
    </source>
</evidence>
<dbReference type="AlphaFoldDB" id="A0AAV4M9V4"/>
<sequence>MSFAASLANPESFFDSKRNAGIDVQQERATRTPLPNHASYKSGFRGALYGPALGPLLNCGGSGISSDDDWLILTLLHSSTHPKENFTIYGFILPLAA</sequence>
<evidence type="ECO:0000313" key="2">
    <source>
        <dbReference type="Proteomes" id="UP001054945"/>
    </source>
</evidence>
<reference evidence="1 2" key="1">
    <citation type="submission" date="2021-06" db="EMBL/GenBank/DDBJ databases">
        <title>Caerostris extrusa draft genome.</title>
        <authorList>
            <person name="Kono N."/>
            <person name="Arakawa K."/>
        </authorList>
    </citation>
    <scope>NUCLEOTIDE SEQUENCE [LARGE SCALE GENOMIC DNA]</scope>
</reference>
<proteinExistence type="predicted"/>
<gene>
    <name evidence="1" type="ORF">CEXT_302521</name>
</gene>
<accession>A0AAV4M9V4</accession>